<feature type="chain" id="PRO_5016802303" evidence="2">
    <location>
        <begin position="18"/>
        <end position="314"/>
    </location>
</feature>
<feature type="region of interest" description="Disordered" evidence="1">
    <location>
        <begin position="111"/>
        <end position="147"/>
    </location>
</feature>
<dbReference type="SUPFAM" id="SSF55486">
    <property type="entry name" value="Metalloproteases ('zincins'), catalytic domain"/>
    <property type="match status" value="1"/>
</dbReference>
<feature type="region of interest" description="Disordered" evidence="1">
    <location>
        <begin position="26"/>
        <end position="55"/>
    </location>
</feature>
<keyword evidence="2" id="KW-0732">Signal</keyword>
<dbReference type="EMBL" id="QOQW01000018">
    <property type="protein sequence ID" value="RCK78863.1"/>
    <property type="molecule type" value="Genomic_DNA"/>
</dbReference>
<feature type="compositionally biased region" description="Low complexity" evidence="1">
    <location>
        <begin position="39"/>
        <end position="55"/>
    </location>
</feature>
<evidence type="ECO:0000256" key="2">
    <source>
        <dbReference type="SAM" id="SignalP"/>
    </source>
</evidence>
<gene>
    <name evidence="3" type="ORF">OZSIB_1013</name>
</gene>
<dbReference type="AlphaFoldDB" id="A0A367ZLA1"/>
<accession>A0A367ZLA1</accession>
<name>A0A367ZLA1_9BACT</name>
<protein>
    <submittedName>
        <fullName evidence="3">Uncharacterized protein</fullName>
    </submittedName>
</protein>
<organism evidence="3 4">
    <name type="scientific">Candidatus Ozemobacter sibiricus</name>
    <dbReference type="NCBI Taxonomy" id="2268124"/>
    <lineage>
        <taxon>Bacteria</taxon>
        <taxon>Candidatus Ozemobacteria</taxon>
        <taxon>Candidatus Ozemobacterales</taxon>
        <taxon>Candidatus Ozemobacteraceae</taxon>
        <taxon>Candidatus Ozemobacter</taxon>
    </lineage>
</organism>
<feature type="signal peptide" evidence="2">
    <location>
        <begin position="1"/>
        <end position="17"/>
    </location>
</feature>
<dbReference type="Proteomes" id="UP000252355">
    <property type="component" value="Unassembled WGS sequence"/>
</dbReference>
<comment type="caution">
    <text evidence="3">The sequence shown here is derived from an EMBL/GenBank/DDBJ whole genome shotgun (WGS) entry which is preliminary data.</text>
</comment>
<proteinExistence type="predicted"/>
<evidence type="ECO:0000313" key="4">
    <source>
        <dbReference type="Proteomes" id="UP000252355"/>
    </source>
</evidence>
<reference evidence="3 4" key="1">
    <citation type="submission" date="2018-05" db="EMBL/GenBank/DDBJ databases">
        <title>A metagenomic window into the 2 km-deep terrestrial subsurface aquifer revealed taxonomically and functionally diverse microbial community comprising novel uncultured bacterial lineages.</title>
        <authorList>
            <person name="Kadnikov V.V."/>
            <person name="Mardanov A.V."/>
            <person name="Beletsky A.V."/>
            <person name="Banks D."/>
            <person name="Pimenov N.V."/>
            <person name="Frank Y.A."/>
            <person name="Karnachuk O.V."/>
            <person name="Ravin N.V."/>
        </authorList>
    </citation>
    <scope>NUCLEOTIDE SEQUENCE [LARGE SCALE GENOMIC DNA]</scope>
    <source>
        <strain evidence="3">BY5</strain>
    </source>
</reference>
<feature type="compositionally biased region" description="Gly residues" evidence="1">
    <location>
        <begin position="111"/>
        <end position="122"/>
    </location>
</feature>
<evidence type="ECO:0000256" key="1">
    <source>
        <dbReference type="SAM" id="MobiDB-lite"/>
    </source>
</evidence>
<sequence>MALLVVLTVFLPLPGMAEEPLLPSDQEAVGAPLPPAPAVPVAGPSSEAVAAPATEPEDPAIAPVAAAGQQVAAFCCGFLGRLFQFLGNLFSRICEFLNGIFGGGGGWTGGGDGGGGGGWTGGGDDDGGGYGVEPPDPPSGGTGVTGDIPGDKATLVAEIRSKFGVSMRDGSARWSVASLQAVYKALSVLPASFRKWNRTMTMEGYRGGLLGLGEVGGGNIWIYSGATMGSSGIRTIIHEMTHNYQGNSRVVQAWRAQFWGRNRTSSPTDYGNTNYLEDMAESVSLYYTNGAWLKRRDPARYEFVKTHIMEGKEF</sequence>
<evidence type="ECO:0000313" key="3">
    <source>
        <dbReference type="EMBL" id="RCK78863.1"/>
    </source>
</evidence>